<dbReference type="InterPro" id="IPR036770">
    <property type="entry name" value="Ankyrin_rpt-contain_sf"/>
</dbReference>
<dbReference type="SUPFAM" id="SSF48403">
    <property type="entry name" value="Ankyrin repeat"/>
    <property type="match status" value="1"/>
</dbReference>
<gene>
    <name evidence="4" type="ORF">QQS21_000340</name>
</gene>
<organism evidence="4 5">
    <name type="scientific">Conoideocrella luteorostrata</name>
    <dbReference type="NCBI Taxonomy" id="1105319"/>
    <lineage>
        <taxon>Eukaryota</taxon>
        <taxon>Fungi</taxon>
        <taxon>Dikarya</taxon>
        <taxon>Ascomycota</taxon>
        <taxon>Pezizomycotina</taxon>
        <taxon>Sordariomycetes</taxon>
        <taxon>Hypocreomycetidae</taxon>
        <taxon>Hypocreales</taxon>
        <taxon>Clavicipitaceae</taxon>
        <taxon>Conoideocrella</taxon>
    </lineage>
</organism>
<reference evidence="4" key="1">
    <citation type="submission" date="2023-06" db="EMBL/GenBank/DDBJ databases">
        <title>Conoideocrella luteorostrata (Hypocreales: Clavicipitaceae), a potential biocontrol fungus for elongate hemlock scale in United States Christmas tree production areas.</title>
        <authorList>
            <person name="Barrett H."/>
            <person name="Lovett B."/>
            <person name="Macias A.M."/>
            <person name="Stajich J.E."/>
            <person name="Kasson M.T."/>
        </authorList>
    </citation>
    <scope>NUCLEOTIDE SEQUENCE</scope>
    <source>
        <strain evidence="4">ARSEF 14590</strain>
    </source>
</reference>
<feature type="repeat" description="ANK" evidence="3">
    <location>
        <begin position="162"/>
        <end position="194"/>
    </location>
</feature>
<keyword evidence="1" id="KW-0677">Repeat</keyword>
<sequence>MNILAKDSESINILRNILENGTDPNEDNNLGLTHLHIAATHNNHELAKRLLDYRADPDEKDNSEFTPLHYAATMGHQIIVRLLLDYRADPDAKDNSGSTPLHYAATMGHHIIVGLLLDRRADPDAKDNSGTTPLHYAATMGHHIIVGPLLDHRADLDAKDNSGSTPLHYAATMGHHKIVELLLDRRADPDAKDNSESTPLHYVATMGYHIIVELLLDRWADPDAKDKYGSTPLHNAVRGDSPTVVKLLFDHGASREALDNSKLKPQCYVTSELIARQFLDLSIPMEVVYPRHTMPIYPITINGNTCDPSTLNALETNYILVQSWTSLSPSEWQDLEGAGLKDFEYVSNNTYLCHSGGSKLDDIRQLEPVIYADVYSPEFKIAPDLKNASKDEPYTVDITFHNGVSLNAKTLRDLIAQSSHESADKIKIHPIVARLTMKGEHLSNVALLDFVRSIEIVGETVMDYKIA</sequence>
<proteinExistence type="predicted"/>
<evidence type="ECO:0000313" key="5">
    <source>
        <dbReference type="Proteomes" id="UP001251528"/>
    </source>
</evidence>
<evidence type="ECO:0000256" key="3">
    <source>
        <dbReference type="PROSITE-ProRule" id="PRU00023"/>
    </source>
</evidence>
<dbReference type="Pfam" id="PF12796">
    <property type="entry name" value="Ank_2"/>
    <property type="match status" value="2"/>
</dbReference>
<dbReference type="PROSITE" id="PS50088">
    <property type="entry name" value="ANK_REPEAT"/>
    <property type="match status" value="7"/>
</dbReference>
<evidence type="ECO:0008006" key="6">
    <source>
        <dbReference type="Google" id="ProtNLM"/>
    </source>
</evidence>
<dbReference type="InterPro" id="IPR033635">
    <property type="entry name" value="ANKS1/Caskin"/>
</dbReference>
<feature type="repeat" description="ANK" evidence="3">
    <location>
        <begin position="63"/>
        <end position="95"/>
    </location>
</feature>
<dbReference type="Gene3D" id="1.25.40.20">
    <property type="entry name" value="Ankyrin repeat-containing domain"/>
    <property type="match status" value="4"/>
</dbReference>
<evidence type="ECO:0000256" key="2">
    <source>
        <dbReference type="ARBA" id="ARBA00023043"/>
    </source>
</evidence>
<evidence type="ECO:0000256" key="1">
    <source>
        <dbReference type="ARBA" id="ARBA00022737"/>
    </source>
</evidence>
<comment type="caution">
    <text evidence="4">The sequence shown here is derived from an EMBL/GenBank/DDBJ whole genome shotgun (WGS) entry which is preliminary data.</text>
</comment>
<accession>A0AAJ0CZB6</accession>
<dbReference type="EMBL" id="JASWJB010000003">
    <property type="protein sequence ID" value="KAK2616728.1"/>
    <property type="molecule type" value="Genomic_DNA"/>
</dbReference>
<dbReference type="Pfam" id="PF13857">
    <property type="entry name" value="Ank_5"/>
    <property type="match status" value="1"/>
</dbReference>
<dbReference type="AlphaFoldDB" id="A0AAJ0CZB6"/>
<feature type="repeat" description="ANK" evidence="3">
    <location>
        <begin position="195"/>
        <end position="227"/>
    </location>
</feature>
<dbReference type="InterPro" id="IPR002110">
    <property type="entry name" value="Ankyrin_rpt"/>
</dbReference>
<protein>
    <recommendedName>
        <fullName evidence="6">Ankyrin repeat protein</fullName>
    </recommendedName>
</protein>
<feature type="repeat" description="ANK" evidence="3">
    <location>
        <begin position="228"/>
        <end position="260"/>
    </location>
</feature>
<name>A0AAJ0CZB6_9HYPO</name>
<keyword evidence="5" id="KW-1185">Reference proteome</keyword>
<dbReference type="PRINTS" id="PR01415">
    <property type="entry name" value="ANKYRIN"/>
</dbReference>
<feature type="repeat" description="ANK" evidence="3">
    <location>
        <begin position="129"/>
        <end position="161"/>
    </location>
</feature>
<keyword evidence="2 3" id="KW-0040">ANK repeat</keyword>
<dbReference type="PROSITE" id="PS50297">
    <property type="entry name" value="ANK_REP_REGION"/>
    <property type="match status" value="7"/>
</dbReference>
<dbReference type="PANTHER" id="PTHR24174">
    <property type="entry name" value="ANKYRIN REPEAT AND STERILE ALPHA MOTIF DOMAIN-CONTAINING PROTEIN 1"/>
    <property type="match status" value="1"/>
</dbReference>
<dbReference type="Proteomes" id="UP001251528">
    <property type="component" value="Unassembled WGS sequence"/>
</dbReference>
<dbReference type="SMART" id="SM00248">
    <property type="entry name" value="ANK"/>
    <property type="match status" value="7"/>
</dbReference>
<dbReference type="PANTHER" id="PTHR24174:SF16">
    <property type="entry name" value="CASKIN-2"/>
    <property type="match status" value="1"/>
</dbReference>
<feature type="repeat" description="ANK" evidence="3">
    <location>
        <begin position="96"/>
        <end position="128"/>
    </location>
</feature>
<feature type="repeat" description="ANK" evidence="3">
    <location>
        <begin position="30"/>
        <end position="62"/>
    </location>
</feature>
<evidence type="ECO:0000313" key="4">
    <source>
        <dbReference type="EMBL" id="KAK2616728.1"/>
    </source>
</evidence>